<evidence type="ECO:0000313" key="19">
    <source>
        <dbReference type="Proteomes" id="UP000694620"/>
    </source>
</evidence>
<dbReference type="Proteomes" id="UP000694620">
    <property type="component" value="Chromosome 3"/>
</dbReference>
<evidence type="ECO:0000256" key="8">
    <source>
        <dbReference type="ARBA" id="ARBA00022833"/>
    </source>
</evidence>
<dbReference type="Pfam" id="PF00096">
    <property type="entry name" value="zf-C2H2"/>
    <property type="match status" value="1"/>
</dbReference>
<dbReference type="SMART" id="SM00355">
    <property type="entry name" value="ZnF_C2H2"/>
    <property type="match status" value="3"/>
</dbReference>
<evidence type="ECO:0000256" key="16">
    <source>
        <dbReference type="SAM" id="MobiDB-lite"/>
    </source>
</evidence>
<dbReference type="InterPro" id="IPR052274">
    <property type="entry name" value="Krueppel_C2H2_Zn-finger"/>
</dbReference>
<keyword evidence="5" id="KW-0479">Metal-binding</keyword>
<dbReference type="GeneTree" id="ENSGT00940000158595"/>
<evidence type="ECO:0000256" key="13">
    <source>
        <dbReference type="ARBA" id="ARBA00023242"/>
    </source>
</evidence>
<evidence type="ECO:0000256" key="11">
    <source>
        <dbReference type="ARBA" id="ARBA00023125"/>
    </source>
</evidence>
<dbReference type="SUPFAM" id="SSF57667">
    <property type="entry name" value="beta-beta-alpha zinc fingers"/>
    <property type="match status" value="5"/>
</dbReference>
<keyword evidence="11" id="KW-0238">DNA-binding</keyword>
<feature type="domain" description="C2H2-type" evidence="17">
    <location>
        <begin position="299"/>
        <end position="327"/>
    </location>
</feature>
<evidence type="ECO:0000256" key="5">
    <source>
        <dbReference type="ARBA" id="ARBA00022723"/>
    </source>
</evidence>
<keyword evidence="10" id="KW-0805">Transcription regulation</keyword>
<evidence type="ECO:0000256" key="12">
    <source>
        <dbReference type="ARBA" id="ARBA00023163"/>
    </source>
</evidence>
<dbReference type="GO" id="GO:0005634">
    <property type="term" value="C:nucleus"/>
    <property type="evidence" value="ECO:0007669"/>
    <property type="project" value="UniProtKB-SubCell"/>
</dbReference>
<comment type="similarity">
    <text evidence="3">Belongs to the krueppel C2H2-type zinc-finger protein family.</text>
</comment>
<keyword evidence="8" id="KW-0862">Zinc</keyword>
<evidence type="ECO:0000256" key="3">
    <source>
        <dbReference type="ARBA" id="ARBA00006991"/>
    </source>
</evidence>
<dbReference type="Pfam" id="PF21276">
    <property type="entry name" value="ZNF512_C2HC"/>
    <property type="match status" value="2"/>
</dbReference>
<dbReference type="Ensembl" id="ENSECRT00000009122.1">
    <property type="protein sequence ID" value="ENSECRP00000008974.1"/>
    <property type="gene ID" value="ENSECRG00000006023.1"/>
</dbReference>
<name>A0A8C4RZP8_ERPCA</name>
<feature type="domain" description="C2H2-type" evidence="17">
    <location>
        <begin position="146"/>
        <end position="173"/>
    </location>
</feature>
<evidence type="ECO:0000313" key="18">
    <source>
        <dbReference type="Ensembl" id="ENSECRP00000008974.1"/>
    </source>
</evidence>
<dbReference type="InterPro" id="IPR048403">
    <property type="entry name" value="ZNF512_znf-C2H2"/>
</dbReference>
<evidence type="ECO:0000256" key="1">
    <source>
        <dbReference type="ARBA" id="ARBA00003767"/>
    </source>
</evidence>
<sequence>MHSSDSSRNGHSQLGKMVNDPVTSWTRMKSKSKCRKTIQPVYQSGSEEEKWSLQILHKGRVSCPMCKAVFRKTVEGLKKHMANCKMDLFTCQHCGKQLKSLTGIKYHIMADHNELSCTASFTSIMGYMYHIKKCGKKASELENLMMNCKHCGKAYKSKAGLEYHMKSEHGPTPESSEEDAEKNEMDSVEAWTASGRVKRRSAQLAIYHLQEIAIEELSREWPKRKVQQDLVPDDKKLKYARPGLPTFKQDMLEKWKNKIKVEGKVQCPNQGCISVYTSISGLKAHLCLCSKGNFEAGKYKCLLCKKEFISESGVKYHINSVHAQDWFVITSEAMKSLKTVTKRNQRAEFVKRTRKKKPSLRLRIKNRRLSQRPTAACFISLKSSEDKQTIKQKNCYDFHDSESESKSSSSSSDCETDEEDEN</sequence>
<evidence type="ECO:0000256" key="14">
    <source>
        <dbReference type="ARBA" id="ARBA00039955"/>
    </source>
</evidence>
<dbReference type="FunFam" id="3.30.160.60:FF:000270">
    <property type="entry name" value="Zinc finger protein 512"/>
    <property type="match status" value="2"/>
</dbReference>
<evidence type="ECO:0000256" key="9">
    <source>
        <dbReference type="ARBA" id="ARBA00022843"/>
    </source>
</evidence>
<reference evidence="18" key="1">
    <citation type="submission" date="2021-06" db="EMBL/GenBank/DDBJ databases">
        <authorList>
            <consortium name="Wellcome Sanger Institute Data Sharing"/>
        </authorList>
    </citation>
    <scope>NUCLEOTIDE SEQUENCE [LARGE SCALE GENOMIC DNA]</scope>
</reference>
<keyword evidence="12" id="KW-0804">Transcription</keyword>
<keyword evidence="7 15" id="KW-0863">Zinc-finger</keyword>
<dbReference type="Gene3D" id="3.30.160.60">
    <property type="entry name" value="Classic Zinc Finger"/>
    <property type="match status" value="3"/>
</dbReference>
<evidence type="ECO:0000259" key="17">
    <source>
        <dbReference type="PROSITE" id="PS50157"/>
    </source>
</evidence>
<accession>A0A8C4RZP8</accession>
<feature type="region of interest" description="Disordered" evidence="16">
    <location>
        <begin position="165"/>
        <end position="187"/>
    </location>
</feature>
<keyword evidence="13" id="KW-0539">Nucleus</keyword>
<dbReference type="InterPro" id="IPR036236">
    <property type="entry name" value="Znf_C2H2_sf"/>
</dbReference>
<reference evidence="18" key="3">
    <citation type="submission" date="2025-09" db="UniProtKB">
        <authorList>
            <consortium name="Ensembl"/>
        </authorList>
    </citation>
    <scope>IDENTIFICATION</scope>
</reference>
<evidence type="ECO:0000256" key="15">
    <source>
        <dbReference type="PROSITE-ProRule" id="PRU00042"/>
    </source>
</evidence>
<keyword evidence="4" id="KW-1017">Isopeptide bond</keyword>
<dbReference type="InterPro" id="IPR048408">
    <property type="entry name" value="ZNF512_C2HC"/>
</dbReference>
<dbReference type="PROSITE" id="PS50157">
    <property type="entry name" value="ZINC_FINGER_C2H2_2"/>
    <property type="match status" value="2"/>
</dbReference>
<comment type="subcellular location">
    <subcellularLocation>
        <location evidence="2">Nucleus</location>
    </subcellularLocation>
</comment>
<keyword evidence="9" id="KW-0832">Ubl conjugation</keyword>
<dbReference type="InterPro" id="IPR013087">
    <property type="entry name" value="Znf_C2H2_type"/>
</dbReference>
<proteinExistence type="inferred from homology"/>
<evidence type="ECO:0000256" key="6">
    <source>
        <dbReference type="ARBA" id="ARBA00022737"/>
    </source>
</evidence>
<organism evidence="18 19">
    <name type="scientific">Erpetoichthys calabaricus</name>
    <name type="common">Rope fish</name>
    <name type="synonym">Calamoichthys calabaricus</name>
    <dbReference type="NCBI Taxonomy" id="27687"/>
    <lineage>
        <taxon>Eukaryota</taxon>
        <taxon>Metazoa</taxon>
        <taxon>Chordata</taxon>
        <taxon>Craniata</taxon>
        <taxon>Vertebrata</taxon>
        <taxon>Euteleostomi</taxon>
        <taxon>Actinopterygii</taxon>
        <taxon>Polypteriformes</taxon>
        <taxon>Polypteridae</taxon>
        <taxon>Erpetoichthys</taxon>
    </lineage>
</organism>
<dbReference type="PANTHER" id="PTHR22979">
    <property type="entry name" value="ZINC FINGER PROTEIN-RELATED"/>
    <property type="match status" value="1"/>
</dbReference>
<evidence type="ECO:0000256" key="10">
    <source>
        <dbReference type="ARBA" id="ARBA00023015"/>
    </source>
</evidence>
<dbReference type="GO" id="GO:0003677">
    <property type="term" value="F:DNA binding"/>
    <property type="evidence" value="ECO:0007669"/>
    <property type="project" value="UniProtKB-KW"/>
</dbReference>
<dbReference type="GO" id="GO:0008270">
    <property type="term" value="F:zinc ion binding"/>
    <property type="evidence" value="ECO:0007669"/>
    <property type="project" value="UniProtKB-KW"/>
</dbReference>
<dbReference type="Pfam" id="PF21367">
    <property type="entry name" value="ZNF512_zf-C2H2"/>
    <property type="match status" value="1"/>
</dbReference>
<protein>
    <recommendedName>
        <fullName evidence="14">Zinc finger protein 512</fullName>
    </recommendedName>
</protein>
<dbReference type="AlphaFoldDB" id="A0A8C4RZP8"/>
<evidence type="ECO:0000256" key="7">
    <source>
        <dbReference type="ARBA" id="ARBA00022771"/>
    </source>
</evidence>
<dbReference type="PANTHER" id="PTHR22979:SF2">
    <property type="entry name" value="ZINC FINGER PROTEIN 512"/>
    <property type="match status" value="1"/>
</dbReference>
<comment type="function">
    <text evidence="1">May be involved in transcriptional regulation.</text>
</comment>
<gene>
    <name evidence="18" type="primary">ZNF512</name>
    <name evidence="18" type="synonym">znf512</name>
</gene>
<keyword evidence="19" id="KW-1185">Reference proteome</keyword>
<evidence type="ECO:0000256" key="2">
    <source>
        <dbReference type="ARBA" id="ARBA00004123"/>
    </source>
</evidence>
<reference evidence="18" key="2">
    <citation type="submission" date="2025-08" db="UniProtKB">
        <authorList>
            <consortium name="Ensembl"/>
        </authorList>
    </citation>
    <scope>IDENTIFICATION</scope>
</reference>
<keyword evidence="6" id="KW-0677">Repeat</keyword>
<evidence type="ECO:0000256" key="4">
    <source>
        <dbReference type="ARBA" id="ARBA00022499"/>
    </source>
</evidence>
<feature type="region of interest" description="Disordered" evidence="16">
    <location>
        <begin position="399"/>
        <end position="422"/>
    </location>
</feature>
<dbReference type="PROSITE" id="PS00028">
    <property type="entry name" value="ZINC_FINGER_C2H2_1"/>
    <property type="match status" value="3"/>
</dbReference>